<dbReference type="AlphaFoldDB" id="A0AA97NX95"/>
<name>A0AA97NX95_PYRO3</name>
<organism evidence="1">
    <name type="scientific">Pyricularia oryzae (strain Y34)</name>
    <name type="common">Rice blast fungus</name>
    <name type="synonym">Magnaporthe oryzae</name>
    <dbReference type="NCBI Taxonomy" id="1143189"/>
    <lineage>
        <taxon>Eukaryota</taxon>
        <taxon>Fungi</taxon>
        <taxon>Dikarya</taxon>
        <taxon>Ascomycota</taxon>
        <taxon>Pezizomycotina</taxon>
        <taxon>Sordariomycetes</taxon>
        <taxon>Sordariomycetidae</taxon>
        <taxon>Magnaporthales</taxon>
        <taxon>Pyriculariaceae</taxon>
        <taxon>Pyricularia</taxon>
    </lineage>
</organism>
<accession>A0AA97NX95</accession>
<proteinExistence type="predicted"/>
<evidence type="ECO:0000313" key="1">
    <source>
        <dbReference type="EMBL" id="ELQ37857.1"/>
    </source>
</evidence>
<dbReference type="EMBL" id="JH793087">
    <property type="protein sequence ID" value="ELQ37857.1"/>
    <property type="molecule type" value="Genomic_DNA"/>
</dbReference>
<gene>
    <name evidence="1" type="ORF">OOU_Y34scaffold00567g4</name>
</gene>
<sequence length="67" mass="7356">MTVVALWSFLDRSDIPSSRRIISFQASRCPDDRGGNVNLTGGGQKKQKRLGASLVGCWLRQISACFV</sequence>
<reference evidence="1" key="1">
    <citation type="journal article" date="2012" name="PLoS Genet.">
        <title>Comparative analysis of the genomes of two field isolates of the rice blast fungus Magnaporthe oryzae.</title>
        <authorList>
            <person name="Xue M."/>
            <person name="Yang J."/>
            <person name="Li Z."/>
            <person name="Hu S."/>
            <person name="Yao N."/>
            <person name="Dean R.A."/>
            <person name="Zhao W."/>
            <person name="Shen M."/>
            <person name="Zhang H."/>
            <person name="Li C."/>
            <person name="Liu L."/>
            <person name="Cao L."/>
            <person name="Xu X."/>
            <person name="Xing Y."/>
            <person name="Hsiang T."/>
            <person name="Zhang Z."/>
            <person name="Xu J.R."/>
            <person name="Peng Y.L."/>
        </authorList>
    </citation>
    <scope>NUCLEOTIDE SEQUENCE</scope>
    <source>
        <strain evidence="1">Y34</strain>
    </source>
</reference>
<dbReference type="Proteomes" id="UP000011086">
    <property type="component" value="Unassembled WGS sequence"/>
</dbReference>
<protein>
    <submittedName>
        <fullName evidence="1">Uncharacterized protein</fullName>
    </submittedName>
</protein>